<dbReference type="Gene3D" id="3.90.1200.10">
    <property type="match status" value="1"/>
</dbReference>
<keyword evidence="3" id="KW-0547">Nucleotide-binding</keyword>
<reference evidence="6" key="1">
    <citation type="submission" date="2023-02" db="EMBL/GenBank/DDBJ databases">
        <title>Genome of toxic invasive species Heracleum sosnowskyi carries increased number of genes despite the absence of recent whole-genome duplications.</title>
        <authorList>
            <person name="Schelkunov M."/>
            <person name="Shtratnikova V."/>
            <person name="Makarenko M."/>
            <person name="Klepikova A."/>
            <person name="Omelchenko D."/>
            <person name="Novikova G."/>
            <person name="Obukhova E."/>
            <person name="Bogdanov V."/>
            <person name="Penin A."/>
            <person name="Logacheva M."/>
        </authorList>
    </citation>
    <scope>NUCLEOTIDE SEQUENCE</scope>
    <source>
        <strain evidence="6">Hsosn_3</strain>
        <tissue evidence="6">Leaf</tissue>
    </source>
</reference>
<gene>
    <name evidence="6" type="ORF">POM88_040355</name>
</gene>
<sequence length="115" mass="12674">MHEYGRAGAGRQAGRAVPPCRAVPPVRAVPGAVFAPLTRERPGFCCGSCRRIGGVAHVEDFEAINDVARRADCERLALNFAKMLLKERKKFQTITEVVLAIQNSVHEDFYLNCGF</sequence>
<dbReference type="GO" id="GO:0016301">
    <property type="term" value="F:kinase activity"/>
    <property type="evidence" value="ECO:0007669"/>
    <property type="project" value="UniProtKB-KW"/>
</dbReference>
<keyword evidence="4" id="KW-0418">Kinase</keyword>
<accession>A0AAD8HCU3</accession>
<evidence type="ECO:0000313" key="7">
    <source>
        <dbReference type="Proteomes" id="UP001237642"/>
    </source>
</evidence>
<dbReference type="AlphaFoldDB" id="A0AAD8HCU3"/>
<evidence type="ECO:0000256" key="5">
    <source>
        <dbReference type="ARBA" id="ARBA00022840"/>
    </source>
</evidence>
<protein>
    <submittedName>
        <fullName evidence="6">Uncharacterized protein</fullName>
    </submittedName>
</protein>
<dbReference type="Proteomes" id="UP001237642">
    <property type="component" value="Unassembled WGS sequence"/>
</dbReference>
<dbReference type="PANTHER" id="PTHR34273:SF2">
    <property type="entry name" value="METHYLTHIORIBOSE KINASE"/>
    <property type="match status" value="1"/>
</dbReference>
<dbReference type="GO" id="GO:0005524">
    <property type="term" value="F:ATP binding"/>
    <property type="evidence" value="ECO:0007669"/>
    <property type="project" value="UniProtKB-KW"/>
</dbReference>
<evidence type="ECO:0000256" key="3">
    <source>
        <dbReference type="ARBA" id="ARBA00022741"/>
    </source>
</evidence>
<keyword evidence="7" id="KW-1185">Reference proteome</keyword>
<comment type="similarity">
    <text evidence="1">Belongs to the methylthioribose kinase family.</text>
</comment>
<reference evidence="6" key="2">
    <citation type="submission" date="2023-05" db="EMBL/GenBank/DDBJ databases">
        <authorList>
            <person name="Schelkunov M.I."/>
        </authorList>
    </citation>
    <scope>NUCLEOTIDE SEQUENCE</scope>
    <source>
        <strain evidence="6">Hsosn_3</strain>
        <tissue evidence="6">Leaf</tissue>
    </source>
</reference>
<dbReference type="EMBL" id="JAUIZM010000009">
    <property type="protein sequence ID" value="KAK1364794.1"/>
    <property type="molecule type" value="Genomic_DNA"/>
</dbReference>
<keyword evidence="2" id="KW-0808">Transferase</keyword>
<comment type="caution">
    <text evidence="6">The sequence shown here is derived from an EMBL/GenBank/DDBJ whole genome shotgun (WGS) entry which is preliminary data.</text>
</comment>
<organism evidence="6 7">
    <name type="scientific">Heracleum sosnowskyi</name>
    <dbReference type="NCBI Taxonomy" id="360622"/>
    <lineage>
        <taxon>Eukaryota</taxon>
        <taxon>Viridiplantae</taxon>
        <taxon>Streptophyta</taxon>
        <taxon>Embryophyta</taxon>
        <taxon>Tracheophyta</taxon>
        <taxon>Spermatophyta</taxon>
        <taxon>Magnoliopsida</taxon>
        <taxon>eudicotyledons</taxon>
        <taxon>Gunneridae</taxon>
        <taxon>Pentapetalae</taxon>
        <taxon>asterids</taxon>
        <taxon>campanulids</taxon>
        <taxon>Apiales</taxon>
        <taxon>Apiaceae</taxon>
        <taxon>Apioideae</taxon>
        <taxon>apioid superclade</taxon>
        <taxon>Tordylieae</taxon>
        <taxon>Tordyliinae</taxon>
        <taxon>Heracleum</taxon>
    </lineage>
</organism>
<name>A0AAD8HCU3_9APIA</name>
<keyword evidence="5" id="KW-0067">ATP-binding</keyword>
<dbReference type="InterPro" id="IPR011009">
    <property type="entry name" value="Kinase-like_dom_sf"/>
</dbReference>
<evidence type="ECO:0000256" key="4">
    <source>
        <dbReference type="ARBA" id="ARBA00022777"/>
    </source>
</evidence>
<evidence type="ECO:0000313" key="6">
    <source>
        <dbReference type="EMBL" id="KAK1364794.1"/>
    </source>
</evidence>
<dbReference type="SUPFAM" id="SSF56112">
    <property type="entry name" value="Protein kinase-like (PK-like)"/>
    <property type="match status" value="1"/>
</dbReference>
<dbReference type="PANTHER" id="PTHR34273">
    <property type="entry name" value="METHYLTHIORIBOSE KINASE"/>
    <property type="match status" value="1"/>
</dbReference>
<evidence type="ECO:0000256" key="2">
    <source>
        <dbReference type="ARBA" id="ARBA00022679"/>
    </source>
</evidence>
<evidence type="ECO:0000256" key="1">
    <source>
        <dbReference type="ARBA" id="ARBA00010165"/>
    </source>
</evidence>
<proteinExistence type="inferred from homology"/>